<reference evidence="1" key="1">
    <citation type="submission" date="2016-02" db="EMBL/GenBank/DDBJ databases">
        <title>WGS assembly of Manihot esculenta.</title>
        <authorList>
            <person name="Bredeson J.V."/>
            <person name="Prochnik S.E."/>
            <person name="Lyons J.B."/>
            <person name="Schmutz J."/>
            <person name="Grimwood J."/>
            <person name="Vrebalov J."/>
            <person name="Bart R.S."/>
            <person name="Amuge T."/>
            <person name="Ferguson M.E."/>
            <person name="Green R."/>
            <person name="Putnam N."/>
            <person name="Stites J."/>
            <person name="Rounsley S."/>
            <person name="Rokhsar D.S."/>
        </authorList>
    </citation>
    <scope>NUCLEOTIDE SEQUENCE [LARGE SCALE GENOMIC DNA]</scope>
    <source>
        <tissue evidence="1">Leaf</tissue>
    </source>
</reference>
<dbReference type="EMBL" id="KV450510">
    <property type="protein sequence ID" value="OAY22109.1"/>
    <property type="molecule type" value="Genomic_DNA"/>
</dbReference>
<proteinExistence type="predicted"/>
<organism evidence="1">
    <name type="scientific">Manihot esculenta</name>
    <name type="common">Cassava</name>
    <name type="synonym">Jatropha manihot</name>
    <dbReference type="NCBI Taxonomy" id="3983"/>
    <lineage>
        <taxon>Eukaryota</taxon>
        <taxon>Viridiplantae</taxon>
        <taxon>Streptophyta</taxon>
        <taxon>Embryophyta</taxon>
        <taxon>Tracheophyta</taxon>
        <taxon>Spermatophyta</taxon>
        <taxon>Magnoliopsida</taxon>
        <taxon>eudicotyledons</taxon>
        <taxon>Gunneridae</taxon>
        <taxon>Pentapetalae</taxon>
        <taxon>rosids</taxon>
        <taxon>fabids</taxon>
        <taxon>Malpighiales</taxon>
        <taxon>Euphorbiaceae</taxon>
        <taxon>Crotonoideae</taxon>
        <taxon>Manihoteae</taxon>
        <taxon>Manihot</taxon>
    </lineage>
</organism>
<accession>A0A199UBR7</accession>
<sequence length="75" mass="8862">MHPIKPKNISPKIYTIQLETTEPLCSTTSVHENQRNNNQKCENRMRKEKLGLYSIEIIEALIKYIYLKIRTETTI</sequence>
<name>A0A199UBR7_MANES</name>
<protein>
    <submittedName>
        <fullName evidence="1">Uncharacterized protein</fullName>
    </submittedName>
</protein>
<dbReference type="AlphaFoldDB" id="A0A199UBR7"/>
<evidence type="ECO:0000313" key="1">
    <source>
        <dbReference type="EMBL" id="OAY22109.1"/>
    </source>
</evidence>
<gene>
    <name evidence="1" type="ORF">MANES_S028500</name>
</gene>